<sequence>MSFLSKLSEWKKAKPVAVSGKLSGTATPSSSEPHSDVSYLPDNYVRDEDPAVRRLKELRRKERLKSGPTGTAVKRKRRAPGAPDEPRKRRNGADSEGGLLGTVYKRRPGSRQQQAATHAGAATKRDAVKKMTFEELMMQAETNAVEKPATTAPPQRTAAPVRNPGFKPRRRRTGPASTTKTPAEPSKPTQRRPATPRFPAQPNDLLRRRLKQREQREQRQQQQQQHRGATAATTPRRTLSWTTSSRTTTRTTRAAAAVARGTGTTATRSGPCSAAAGADATSTSRGRLAEGDDDDMEANEMEILEEEQRAARLARLEDKREEQWLRAHDASKRRRRG</sequence>
<feature type="compositionally biased region" description="Low complexity" evidence="3">
    <location>
        <begin position="148"/>
        <end position="160"/>
    </location>
</feature>
<dbReference type="HOGENOM" id="CLU_069667_1_0_1"/>
<keyword evidence="2" id="KW-0175">Coiled coil</keyword>
<dbReference type="SMART" id="SM00784">
    <property type="entry name" value="SPT2"/>
    <property type="match status" value="1"/>
</dbReference>
<evidence type="ECO:0000313" key="4">
    <source>
        <dbReference type="EMBL" id="CCK71234.1"/>
    </source>
</evidence>
<feature type="compositionally biased region" description="Low complexity" evidence="3">
    <location>
        <begin position="112"/>
        <end position="122"/>
    </location>
</feature>
<evidence type="ECO:0000256" key="1">
    <source>
        <dbReference type="ARBA" id="ARBA00006461"/>
    </source>
</evidence>
<dbReference type="GO" id="GO:0042393">
    <property type="term" value="F:histone binding"/>
    <property type="evidence" value="ECO:0007669"/>
    <property type="project" value="EnsemblFungi"/>
</dbReference>
<reference evidence="4 5" key="1">
    <citation type="journal article" date="2011" name="Proc. Natl. Acad. Sci. U.S.A.">
        <title>Evolutionary erosion of yeast sex chromosomes by mating-type switching accidents.</title>
        <authorList>
            <person name="Gordon J.L."/>
            <person name="Armisen D."/>
            <person name="Proux-Wera E."/>
            <person name="Oheigeartaigh S.S."/>
            <person name="Byrne K.P."/>
            <person name="Wolfe K.H."/>
        </authorList>
    </citation>
    <scope>NUCLEOTIDE SEQUENCE [LARGE SCALE GENOMIC DNA]</scope>
    <source>
        <strain evidence="5">ATCC MYA-139 / BCRC 22969 / CBS 8797 / CCRC 22969 / KCTC 17520 / NBRC 10181 / NCYC 3082</strain>
    </source>
</reference>
<reference evidence="5" key="2">
    <citation type="submission" date="2012-08" db="EMBL/GenBank/DDBJ databases">
        <title>Genome sequence of Kazachstania naganishii.</title>
        <authorList>
            <person name="Gordon J.L."/>
            <person name="Armisen D."/>
            <person name="Proux-Wera E."/>
            <person name="OhEigeartaigh S.S."/>
            <person name="Byrne K.P."/>
            <person name="Wolfe K.H."/>
        </authorList>
    </citation>
    <scope>NUCLEOTIDE SEQUENCE [LARGE SCALE GENOMIC DNA]</scope>
    <source>
        <strain evidence="5">ATCC MYA-139 / BCRC 22969 / CBS 8797 / CCRC 22969 / KCTC 17520 / NBRC 10181 / NCYC 3082</strain>
    </source>
</reference>
<dbReference type="Proteomes" id="UP000006310">
    <property type="component" value="Chromosome 7"/>
</dbReference>
<dbReference type="EMBL" id="HE978320">
    <property type="protein sequence ID" value="CCK71234.1"/>
    <property type="molecule type" value="Genomic_DNA"/>
</dbReference>
<dbReference type="GO" id="GO:0031507">
    <property type="term" value="P:heterochromatin formation"/>
    <property type="evidence" value="ECO:0007669"/>
    <property type="project" value="EnsemblFungi"/>
</dbReference>
<dbReference type="GO" id="GO:0000217">
    <property type="term" value="F:DNA secondary structure binding"/>
    <property type="evidence" value="ECO:0007669"/>
    <property type="project" value="EnsemblFungi"/>
</dbReference>
<dbReference type="GeneID" id="34526958"/>
<dbReference type="GO" id="GO:0140713">
    <property type="term" value="F:histone chaperone activity"/>
    <property type="evidence" value="ECO:0007669"/>
    <property type="project" value="EnsemblFungi"/>
</dbReference>
<feature type="compositionally biased region" description="Basic and acidic residues" evidence="3">
    <location>
        <begin position="44"/>
        <end position="55"/>
    </location>
</feature>
<feature type="compositionally biased region" description="Basic and acidic residues" evidence="3">
    <location>
        <begin position="123"/>
        <end position="133"/>
    </location>
</feature>
<feature type="compositionally biased region" description="Basic and acidic residues" evidence="3">
    <location>
        <begin position="84"/>
        <end position="93"/>
    </location>
</feature>
<dbReference type="GO" id="GO:0140673">
    <property type="term" value="P:transcription elongation-coupled chromatin remodeling"/>
    <property type="evidence" value="ECO:0007669"/>
    <property type="project" value="EnsemblFungi"/>
</dbReference>
<comment type="similarity">
    <text evidence="1">Belongs to the SPT2 family.</text>
</comment>
<keyword evidence="5" id="KW-1185">Reference proteome</keyword>
<evidence type="ECO:0000256" key="2">
    <source>
        <dbReference type="ARBA" id="ARBA00023054"/>
    </source>
</evidence>
<dbReference type="RefSeq" id="XP_022465480.1">
    <property type="nucleotide sequence ID" value="XM_022609045.1"/>
</dbReference>
<dbReference type="InterPro" id="IPR013256">
    <property type="entry name" value="Chromatin_SPT2"/>
</dbReference>
<feature type="compositionally biased region" description="Low complexity" evidence="3">
    <location>
        <begin position="220"/>
        <end position="284"/>
    </location>
</feature>
<protein>
    <submittedName>
        <fullName evidence="4">Uncharacterized protein</fullName>
    </submittedName>
</protein>
<accession>J7S7X7</accession>
<dbReference type="OrthoDB" id="4035998at2759"/>
<dbReference type="GO" id="GO:0000122">
    <property type="term" value="P:negative regulation of transcription by RNA polymerase II"/>
    <property type="evidence" value="ECO:0007669"/>
    <property type="project" value="EnsemblFungi"/>
</dbReference>
<name>J7S7X7_HUIN7</name>
<gene>
    <name evidence="4" type="primary">KNAG0G01760</name>
    <name evidence="4" type="ordered locus">KNAG_0G01760</name>
</gene>
<dbReference type="KEGG" id="kng:KNAG_0G01760"/>
<dbReference type="GO" id="GO:0005634">
    <property type="term" value="C:nucleus"/>
    <property type="evidence" value="ECO:0007669"/>
    <property type="project" value="EnsemblFungi"/>
</dbReference>
<evidence type="ECO:0000256" key="3">
    <source>
        <dbReference type="SAM" id="MobiDB-lite"/>
    </source>
</evidence>
<feature type="compositionally biased region" description="Polar residues" evidence="3">
    <location>
        <begin position="22"/>
        <end position="32"/>
    </location>
</feature>
<dbReference type="eggNOG" id="ENOG502QRG5">
    <property type="taxonomic scope" value="Eukaryota"/>
</dbReference>
<dbReference type="GO" id="GO:0005829">
    <property type="term" value="C:cytosol"/>
    <property type="evidence" value="ECO:0007669"/>
    <property type="project" value="EnsemblFungi"/>
</dbReference>
<dbReference type="Pfam" id="PF08243">
    <property type="entry name" value="SPT2"/>
    <property type="match status" value="1"/>
</dbReference>
<feature type="region of interest" description="Disordered" evidence="3">
    <location>
        <begin position="318"/>
        <end position="337"/>
    </location>
</feature>
<dbReference type="STRING" id="1071383.J7S7X7"/>
<proteinExistence type="inferred from homology"/>
<evidence type="ECO:0000313" key="5">
    <source>
        <dbReference type="Proteomes" id="UP000006310"/>
    </source>
</evidence>
<feature type="region of interest" description="Disordered" evidence="3">
    <location>
        <begin position="1"/>
        <end position="294"/>
    </location>
</feature>
<feature type="compositionally biased region" description="Basic and acidic residues" evidence="3">
    <location>
        <begin position="318"/>
        <end position="330"/>
    </location>
</feature>
<dbReference type="AlphaFoldDB" id="J7S7X7"/>
<organism evidence="4 5">
    <name type="scientific">Huiozyma naganishii (strain ATCC MYA-139 / BCRC 22969 / CBS 8797 / KCTC 17520 / NBRC 10181 / NCYC 3082 / Yp74L-3)</name>
    <name type="common">Yeast</name>
    <name type="synonym">Kazachstania naganishii</name>
    <dbReference type="NCBI Taxonomy" id="1071383"/>
    <lineage>
        <taxon>Eukaryota</taxon>
        <taxon>Fungi</taxon>
        <taxon>Dikarya</taxon>
        <taxon>Ascomycota</taxon>
        <taxon>Saccharomycotina</taxon>
        <taxon>Saccharomycetes</taxon>
        <taxon>Saccharomycetales</taxon>
        <taxon>Saccharomycetaceae</taxon>
        <taxon>Huiozyma</taxon>
    </lineage>
</organism>